<feature type="domain" description="Isochorismatase-like" evidence="1">
    <location>
        <begin position="24"/>
        <end position="176"/>
    </location>
</feature>
<organism evidence="2 3">
    <name type="scientific">Pediococcus argentinicus</name>
    <dbReference type="NCBI Taxonomy" id="480391"/>
    <lineage>
        <taxon>Bacteria</taxon>
        <taxon>Bacillati</taxon>
        <taxon>Bacillota</taxon>
        <taxon>Bacilli</taxon>
        <taxon>Lactobacillales</taxon>
        <taxon>Lactobacillaceae</taxon>
        <taxon>Pediococcus</taxon>
    </lineage>
</organism>
<accession>A0A0R2NHM8</accession>
<dbReference type="AlphaFoldDB" id="A0A0R2NHM8"/>
<dbReference type="PANTHER" id="PTHR43559">
    <property type="entry name" value="HYDROLASE YCAC-RELATED"/>
    <property type="match status" value="1"/>
</dbReference>
<gene>
    <name evidence="2" type="ORF">IV88_GL000256</name>
</gene>
<dbReference type="InterPro" id="IPR000868">
    <property type="entry name" value="Isochorismatase-like_dom"/>
</dbReference>
<dbReference type="PATRIC" id="fig|480391.4.peg.259"/>
<evidence type="ECO:0000259" key="1">
    <source>
        <dbReference type="Pfam" id="PF00857"/>
    </source>
</evidence>
<sequence>MTEMSSFEKRDPIKDELITPENSVFVVIDYQPTQVNSINSMNRAELINNIVATTKLMKAYDVPVVLSTVNVQTGRNKDTIPALKEVLKDEPSYDCTSINAWEDREFQEAVKKTGRKNIIIAALWTEACLTFPTLDALSEGYHVFPVVDAVGGTSVIAHETALRRVEQAGAQLTTFAQLACELQRDWNRTDTAPKFVQAMMDKGIFLNLG</sequence>
<proteinExistence type="predicted"/>
<dbReference type="InterPro" id="IPR053152">
    <property type="entry name" value="Hydrolase_YcaC-like"/>
</dbReference>
<reference evidence="2 3" key="1">
    <citation type="journal article" date="2015" name="Genome Announc.">
        <title>Expanding the biotechnology potential of lactobacilli through comparative genomics of 213 strains and associated genera.</title>
        <authorList>
            <person name="Sun Z."/>
            <person name="Harris H.M."/>
            <person name="McCann A."/>
            <person name="Guo C."/>
            <person name="Argimon S."/>
            <person name="Zhang W."/>
            <person name="Yang X."/>
            <person name="Jeffery I.B."/>
            <person name="Cooney J.C."/>
            <person name="Kagawa T.F."/>
            <person name="Liu W."/>
            <person name="Song Y."/>
            <person name="Salvetti E."/>
            <person name="Wrobel A."/>
            <person name="Rasinkangas P."/>
            <person name="Parkhill J."/>
            <person name="Rea M.C."/>
            <person name="O'Sullivan O."/>
            <person name="Ritari J."/>
            <person name="Douillard F.P."/>
            <person name="Paul Ross R."/>
            <person name="Yang R."/>
            <person name="Briner A.E."/>
            <person name="Felis G.E."/>
            <person name="de Vos W.M."/>
            <person name="Barrangou R."/>
            <person name="Klaenhammer T.R."/>
            <person name="Caufield P.W."/>
            <person name="Cui Y."/>
            <person name="Zhang H."/>
            <person name="O'Toole P.W."/>
        </authorList>
    </citation>
    <scope>NUCLEOTIDE SEQUENCE [LARGE SCALE GENOMIC DNA]</scope>
    <source>
        <strain evidence="2 3">DSM 23026</strain>
    </source>
</reference>
<dbReference type="EMBL" id="JQCQ01000012">
    <property type="protein sequence ID" value="KRO25311.1"/>
    <property type="molecule type" value="Genomic_DNA"/>
</dbReference>
<dbReference type="InterPro" id="IPR036380">
    <property type="entry name" value="Isochorismatase-like_sf"/>
</dbReference>
<dbReference type="SUPFAM" id="SSF52499">
    <property type="entry name" value="Isochorismatase-like hydrolases"/>
    <property type="match status" value="1"/>
</dbReference>
<comment type="caution">
    <text evidence="2">The sequence shown here is derived from an EMBL/GenBank/DDBJ whole genome shotgun (WGS) entry which is preliminary data.</text>
</comment>
<dbReference type="Proteomes" id="UP000051249">
    <property type="component" value="Unassembled WGS sequence"/>
</dbReference>
<dbReference type="Pfam" id="PF00857">
    <property type="entry name" value="Isochorismatase"/>
    <property type="match status" value="1"/>
</dbReference>
<dbReference type="CDD" id="cd01012">
    <property type="entry name" value="YcaC_related"/>
    <property type="match status" value="1"/>
</dbReference>
<dbReference type="Gene3D" id="3.40.50.850">
    <property type="entry name" value="Isochorismatase-like"/>
    <property type="match status" value="1"/>
</dbReference>
<name>A0A0R2NHM8_9LACO</name>
<dbReference type="PANTHER" id="PTHR43559:SF1">
    <property type="entry name" value="HYDROLASE"/>
    <property type="match status" value="1"/>
</dbReference>
<evidence type="ECO:0000313" key="3">
    <source>
        <dbReference type="Proteomes" id="UP000051249"/>
    </source>
</evidence>
<protein>
    <submittedName>
        <fullName evidence="2">Amidase</fullName>
    </submittedName>
</protein>
<evidence type="ECO:0000313" key="2">
    <source>
        <dbReference type="EMBL" id="KRO25311.1"/>
    </source>
</evidence>
<keyword evidence="3" id="KW-1185">Reference proteome</keyword>